<gene>
    <name evidence="1" type="ordered locus">TC41_1733</name>
</gene>
<evidence type="ECO:0000313" key="1">
    <source>
        <dbReference type="EMBL" id="AEJ43660.1"/>
    </source>
</evidence>
<dbReference type="AlphaFoldDB" id="F8IL94"/>
<protein>
    <submittedName>
        <fullName evidence="1">Uncharacterized protein</fullName>
    </submittedName>
</protein>
<reference evidence="1 2" key="1">
    <citation type="journal article" date="2011" name="J. Bacteriol.">
        <title>Complete Genome Sequence of Alicyclobacillus acidocaldarius Strain Tc-4-1.</title>
        <authorList>
            <person name="Chen Y."/>
            <person name="He Y."/>
            <person name="Zhang B."/>
            <person name="Yang J."/>
            <person name="Li W."/>
            <person name="Dong Z."/>
            <person name="Hu S."/>
        </authorList>
    </citation>
    <scope>NUCLEOTIDE SEQUENCE [LARGE SCALE GENOMIC DNA]</scope>
    <source>
        <strain evidence="1 2">Tc-4-1</strain>
    </source>
</reference>
<evidence type="ECO:0000313" key="2">
    <source>
        <dbReference type="Proteomes" id="UP000000292"/>
    </source>
</evidence>
<proteinExistence type="predicted"/>
<organism evidence="1 2">
    <name type="scientific">Alicyclobacillus acidocaldarius (strain Tc-4-1)</name>
    <name type="common">Bacillus acidocaldarius</name>
    <dbReference type="NCBI Taxonomy" id="1048834"/>
    <lineage>
        <taxon>Bacteria</taxon>
        <taxon>Bacillati</taxon>
        <taxon>Bacillota</taxon>
        <taxon>Bacilli</taxon>
        <taxon>Bacillales</taxon>
        <taxon>Alicyclobacillaceae</taxon>
        <taxon>Alicyclobacillus</taxon>
    </lineage>
</organism>
<dbReference type="HOGENOM" id="CLU_2535164_0_0_9"/>
<dbReference type="PATRIC" id="fig|1048834.4.peg.1646"/>
<dbReference type="EMBL" id="CP002902">
    <property type="protein sequence ID" value="AEJ43660.1"/>
    <property type="molecule type" value="Genomic_DNA"/>
</dbReference>
<dbReference type="Proteomes" id="UP000000292">
    <property type="component" value="Chromosome"/>
</dbReference>
<dbReference type="KEGG" id="aad:TC41_1733"/>
<accession>F8IL94</accession>
<sequence>MYEGFAPNAKVVNFFDKPALRKRYEELRAFGYELQKEFGRPAHEAEERLNFYLEHGYWPDDEAKISKSKRRVSRGLSAEELYG</sequence>
<dbReference type="STRING" id="1048834.TC41_1733"/>
<reference evidence="2" key="2">
    <citation type="submission" date="2011-06" db="EMBL/GenBank/DDBJ databases">
        <title>The complete genome sequence of Alicyclobacillus acidocaldarius sp. Tc-4-1.</title>
        <authorList>
            <person name="Chen Y."/>
            <person name="He Y."/>
            <person name="Dong Z."/>
            <person name="Hu S."/>
        </authorList>
    </citation>
    <scope>NUCLEOTIDE SEQUENCE [LARGE SCALE GENOMIC DNA]</scope>
    <source>
        <strain evidence="2">Tc-4-1</strain>
    </source>
</reference>
<name>F8IL94_ALIAT</name>
<dbReference type="eggNOG" id="COG0433">
    <property type="taxonomic scope" value="Bacteria"/>
</dbReference>